<evidence type="ECO:0000313" key="2">
    <source>
        <dbReference type="Proteomes" id="UP001419268"/>
    </source>
</evidence>
<sequence>MLTTTFIFSITAPVPPLQTCPEEPPPSFPPLAASSPLSFISAPSSHRPSNQRFDEGMKEIIEDFEGVLISLMCEWATEMRGPLAITTSTSTLREPVLIHHNGLYWWCSYGRVQILMGFPMSELISAESVVHHYFFIVGVLHNLKKQFIEKVHQDQLRLFHLFDITRLVDFFKSLVFTPKILFSMPKKACELVVRMGSSSVVINDLNFTFLFYTPICRDEMHELQFGFVKVLDYEAATGQSLDFDFWFKGFHESCIFIGRRLMVNSLNLVFPLAWRDGTQGVVVFTLHCEIDDDAAMSQPPKVESWANHKFSMGCIFDHATSTWILGKHFMAYGYDKIPSWMDSHDSRRHLVP</sequence>
<dbReference type="EMBL" id="JBBNAG010000010">
    <property type="protein sequence ID" value="KAK9100287.1"/>
    <property type="molecule type" value="Genomic_DNA"/>
</dbReference>
<protein>
    <submittedName>
        <fullName evidence="1">Uncharacterized protein</fullName>
    </submittedName>
</protein>
<proteinExistence type="predicted"/>
<keyword evidence="2" id="KW-1185">Reference proteome</keyword>
<evidence type="ECO:0000313" key="1">
    <source>
        <dbReference type="EMBL" id="KAK9100287.1"/>
    </source>
</evidence>
<organism evidence="1 2">
    <name type="scientific">Stephania cephalantha</name>
    <dbReference type="NCBI Taxonomy" id="152367"/>
    <lineage>
        <taxon>Eukaryota</taxon>
        <taxon>Viridiplantae</taxon>
        <taxon>Streptophyta</taxon>
        <taxon>Embryophyta</taxon>
        <taxon>Tracheophyta</taxon>
        <taxon>Spermatophyta</taxon>
        <taxon>Magnoliopsida</taxon>
        <taxon>Ranunculales</taxon>
        <taxon>Menispermaceae</taxon>
        <taxon>Menispermoideae</taxon>
        <taxon>Cissampelideae</taxon>
        <taxon>Stephania</taxon>
    </lineage>
</organism>
<accession>A0AAP0HWI3</accession>
<reference evidence="1 2" key="1">
    <citation type="submission" date="2024-01" db="EMBL/GenBank/DDBJ databases">
        <title>Genome assemblies of Stephania.</title>
        <authorList>
            <person name="Yang L."/>
        </authorList>
    </citation>
    <scope>NUCLEOTIDE SEQUENCE [LARGE SCALE GENOMIC DNA]</scope>
    <source>
        <strain evidence="1">JXDWG</strain>
        <tissue evidence="1">Leaf</tissue>
    </source>
</reference>
<dbReference type="Proteomes" id="UP001419268">
    <property type="component" value="Unassembled WGS sequence"/>
</dbReference>
<dbReference type="AlphaFoldDB" id="A0AAP0HWI3"/>
<comment type="caution">
    <text evidence="1">The sequence shown here is derived from an EMBL/GenBank/DDBJ whole genome shotgun (WGS) entry which is preliminary data.</text>
</comment>
<name>A0AAP0HWI3_9MAGN</name>
<gene>
    <name evidence="1" type="ORF">Scep_023717</name>
</gene>